<dbReference type="EMBL" id="VOOR01000005">
    <property type="protein sequence ID" value="TXB67944.1"/>
    <property type="molecule type" value="Genomic_DNA"/>
</dbReference>
<protein>
    <submittedName>
        <fullName evidence="2">Type IX secretion system membrane protein PorP/SprF</fullName>
    </submittedName>
</protein>
<evidence type="ECO:0000313" key="2">
    <source>
        <dbReference type="EMBL" id="TXB67944.1"/>
    </source>
</evidence>
<dbReference type="RefSeq" id="WP_147166065.1">
    <property type="nucleotide sequence ID" value="NZ_VOOR01000005.1"/>
</dbReference>
<accession>A0A5C6S0M1</accession>
<gene>
    <name evidence="2" type="ORF">FRY97_03610</name>
</gene>
<reference evidence="2 3" key="1">
    <citation type="submission" date="2019-08" db="EMBL/GenBank/DDBJ databases">
        <title>Genome of Phaeodactylibacter luteus.</title>
        <authorList>
            <person name="Bowman J.P."/>
        </authorList>
    </citation>
    <scope>NUCLEOTIDE SEQUENCE [LARGE SCALE GENOMIC DNA]</scope>
    <source>
        <strain evidence="2 3">KCTC 42180</strain>
    </source>
</reference>
<keyword evidence="1" id="KW-0732">Signal</keyword>
<feature type="chain" id="PRO_5022816812" evidence="1">
    <location>
        <begin position="22"/>
        <end position="314"/>
    </location>
</feature>
<keyword evidence="3" id="KW-1185">Reference proteome</keyword>
<dbReference type="InterPro" id="IPR019861">
    <property type="entry name" value="PorP/SprF_Bacteroidetes"/>
</dbReference>
<name>A0A5C6S0M1_9BACT</name>
<dbReference type="NCBIfam" id="TIGR03519">
    <property type="entry name" value="T9SS_PorP_fam"/>
    <property type="match status" value="1"/>
</dbReference>
<dbReference type="OrthoDB" id="1493187at2"/>
<dbReference type="Pfam" id="PF11751">
    <property type="entry name" value="PorP_SprF"/>
    <property type="match status" value="1"/>
</dbReference>
<proteinExistence type="predicted"/>
<organism evidence="2 3">
    <name type="scientific">Phaeodactylibacter luteus</name>
    <dbReference type="NCBI Taxonomy" id="1564516"/>
    <lineage>
        <taxon>Bacteria</taxon>
        <taxon>Pseudomonadati</taxon>
        <taxon>Bacteroidota</taxon>
        <taxon>Saprospiria</taxon>
        <taxon>Saprospirales</taxon>
        <taxon>Haliscomenobacteraceae</taxon>
        <taxon>Phaeodactylibacter</taxon>
    </lineage>
</organism>
<feature type="signal peptide" evidence="1">
    <location>
        <begin position="1"/>
        <end position="21"/>
    </location>
</feature>
<evidence type="ECO:0000256" key="1">
    <source>
        <dbReference type="SAM" id="SignalP"/>
    </source>
</evidence>
<dbReference type="AlphaFoldDB" id="A0A5C6S0M1"/>
<evidence type="ECO:0000313" key="3">
    <source>
        <dbReference type="Proteomes" id="UP000321580"/>
    </source>
</evidence>
<comment type="caution">
    <text evidence="2">The sequence shown here is derived from an EMBL/GenBank/DDBJ whole genome shotgun (WGS) entry which is preliminary data.</text>
</comment>
<sequence length="314" mass="34121">MVKKIALSALISLWGAFLLQAQQLPFRDGVSTADFIWNPAMTGASQYMEFGGFFRRQWMAFQNAPTTMMAHIQYPFKGQRASVGGWSMLDEAGPIRNIQLGAAYAYKLPLGPYGQLSIGLSVEGRQLQFDGLSTIAADPGDPLAETSRSSVLKPDFSAGLFYVSNIDIYDFRGAGVFAGVGIQQLSHTVGFARPDDTDDLAALFTPAAHINGVFGARFVEGDIFIEPSIWGSYVGGSPLLLQGGVQMEIEETCWAGARFATDYTFSVNAGWIFTASWLGDGTLRVGLTGDYNLGETRTYRGAGLGFVAIYRYWL</sequence>
<dbReference type="Proteomes" id="UP000321580">
    <property type="component" value="Unassembled WGS sequence"/>
</dbReference>